<proteinExistence type="predicted"/>
<evidence type="ECO:0000313" key="1">
    <source>
        <dbReference type="EMBL" id="KAJ9485459.1"/>
    </source>
</evidence>
<name>A0AAI9X6M5_PENTH</name>
<reference evidence="1" key="2">
    <citation type="journal article" date="2016" name="Fungal Biol.">
        <title>Ochratoxin A production by Penicillium thymicola.</title>
        <authorList>
            <person name="Nguyen H.D.T."/>
            <person name="McMullin D.R."/>
            <person name="Ponomareva E."/>
            <person name="Riley R."/>
            <person name="Pomraning K.R."/>
            <person name="Baker S.E."/>
            <person name="Seifert K.A."/>
        </authorList>
    </citation>
    <scope>NUCLEOTIDE SEQUENCE</scope>
    <source>
        <strain evidence="1">DAOM 180753</strain>
    </source>
</reference>
<comment type="caution">
    <text evidence="1">The sequence shown here is derived from an EMBL/GenBank/DDBJ whole genome shotgun (WGS) entry which is preliminary data.</text>
</comment>
<accession>A0AAI9X6M5</accession>
<dbReference type="Proteomes" id="UP001227192">
    <property type="component" value="Unassembled WGS sequence"/>
</dbReference>
<reference evidence="1" key="1">
    <citation type="submission" date="2015-06" db="EMBL/GenBank/DDBJ databases">
        <authorList>
            <person name="Nguyen H."/>
        </authorList>
    </citation>
    <scope>NUCLEOTIDE SEQUENCE</scope>
    <source>
        <strain evidence="1">DAOM 180753</strain>
    </source>
</reference>
<organism evidence="1 2">
    <name type="scientific">Penicillium thymicola</name>
    <dbReference type="NCBI Taxonomy" id="293382"/>
    <lineage>
        <taxon>Eukaryota</taxon>
        <taxon>Fungi</taxon>
        <taxon>Dikarya</taxon>
        <taxon>Ascomycota</taxon>
        <taxon>Pezizomycotina</taxon>
        <taxon>Eurotiomycetes</taxon>
        <taxon>Eurotiomycetidae</taxon>
        <taxon>Eurotiales</taxon>
        <taxon>Aspergillaceae</taxon>
        <taxon>Penicillium</taxon>
    </lineage>
</organism>
<evidence type="ECO:0000313" key="2">
    <source>
        <dbReference type="Proteomes" id="UP001227192"/>
    </source>
</evidence>
<dbReference type="EMBL" id="LACB01000265">
    <property type="protein sequence ID" value="KAJ9485459.1"/>
    <property type="molecule type" value="Genomic_DNA"/>
</dbReference>
<dbReference type="AlphaFoldDB" id="A0AAI9X6M5"/>
<protein>
    <submittedName>
        <fullName evidence="1">Uncharacterized protein</fullName>
    </submittedName>
</protein>
<sequence length="75" mass="8516">MKLHPQDQRQSFLFMFLAYDVALDTSGQLSIQPPPLSVARWTLCKYHHVACPSSSPSDARITLFFFLFIFSPAVP</sequence>
<keyword evidence="2" id="KW-1185">Reference proteome</keyword>
<gene>
    <name evidence="1" type="ORF">VN97_g7903</name>
</gene>